<keyword evidence="3" id="KW-0645">Protease</keyword>
<dbReference type="SUPFAM" id="SSF50156">
    <property type="entry name" value="PDZ domain-like"/>
    <property type="match status" value="1"/>
</dbReference>
<evidence type="ECO:0000259" key="2">
    <source>
        <dbReference type="PROSITE" id="PS50106"/>
    </source>
</evidence>
<dbReference type="AlphaFoldDB" id="A0A517Z5X6"/>
<dbReference type="EMBL" id="CP036275">
    <property type="protein sequence ID" value="QDU37854.1"/>
    <property type="molecule type" value="Genomic_DNA"/>
</dbReference>
<dbReference type="GO" id="GO:0006508">
    <property type="term" value="P:proteolysis"/>
    <property type="evidence" value="ECO:0007669"/>
    <property type="project" value="UniProtKB-KW"/>
</dbReference>
<dbReference type="InterPro" id="IPR001478">
    <property type="entry name" value="PDZ"/>
</dbReference>
<sequence length="587" mass="66606">MRLTFTPRNIFACTAAVALGLTTVAPGQDDPIQDRLSPGANASANADADTGESFEDNGTQADADVDANAGANTDTGANADADVDADVRANNRRNRGNDDRNRDGRDGRNQRPGDDDREDGRNRGDDDRDRDGRRDRDDDRRGDRDGNRRGDWIRFGADFDGDGEVDGWEEFYYDDYEELRRRSRDRARRDGRRPFRGNYSANRPGFGPDARREMDRRGDRRRETLRGEIRDIRYDTLNGVEGECMIARVRTEDGRTARVCLGPRTQLRRLDLSDGDRITVYGHPGHINDRAMFFASQVNYDGSQLQVNMPKAPSLKRVRGEIVSTRKAKFRGISERHVLANVELVSGREETMNLGPESKIRRLNLRDGDDISALVRPGRVNGEFAMIAEQVRHDGQTVELPRPQDRSRFGNSDRSQSGNRSRFDGNRSRFDDDRSRFDGNRNRYDDSRNREDDSRDRYDARRPNYDARRQNDDRSEFRGPNPAARNDAEIDGDISAGLGILLRHTDDQGVEIVRVVPNSPAANADLQKGDTLISIDGQPVSTYQDVTRILRDFDANERVTVRVRRNDRLRAASVRLSPRSDLFDEQN</sequence>
<feature type="compositionally biased region" description="Basic and acidic residues" evidence="1">
    <location>
        <begin position="421"/>
        <end position="477"/>
    </location>
</feature>
<feature type="compositionally biased region" description="Basic and acidic residues" evidence="1">
    <location>
        <begin position="85"/>
        <end position="152"/>
    </location>
</feature>
<dbReference type="Gene3D" id="2.30.42.10">
    <property type="match status" value="1"/>
</dbReference>
<feature type="compositionally biased region" description="Basic and acidic residues" evidence="1">
    <location>
        <begin position="392"/>
        <end position="408"/>
    </location>
</feature>
<feature type="region of interest" description="Disordered" evidence="1">
    <location>
        <begin position="25"/>
        <end position="156"/>
    </location>
</feature>
<evidence type="ECO:0000256" key="1">
    <source>
        <dbReference type="SAM" id="MobiDB-lite"/>
    </source>
</evidence>
<feature type="domain" description="PDZ" evidence="2">
    <location>
        <begin position="487"/>
        <end position="565"/>
    </location>
</feature>
<organism evidence="3 4">
    <name type="scientific">Maioricimonas rarisocia</name>
    <dbReference type="NCBI Taxonomy" id="2528026"/>
    <lineage>
        <taxon>Bacteria</taxon>
        <taxon>Pseudomonadati</taxon>
        <taxon>Planctomycetota</taxon>
        <taxon>Planctomycetia</taxon>
        <taxon>Planctomycetales</taxon>
        <taxon>Planctomycetaceae</taxon>
        <taxon>Maioricimonas</taxon>
    </lineage>
</organism>
<feature type="region of interest" description="Disordered" evidence="1">
    <location>
        <begin position="392"/>
        <end position="490"/>
    </location>
</feature>
<keyword evidence="4" id="KW-1185">Reference proteome</keyword>
<dbReference type="Proteomes" id="UP000320496">
    <property type="component" value="Chromosome"/>
</dbReference>
<dbReference type="OrthoDB" id="281039at2"/>
<reference evidence="3 4" key="1">
    <citation type="submission" date="2019-02" db="EMBL/GenBank/DDBJ databases">
        <title>Deep-cultivation of Planctomycetes and their phenomic and genomic characterization uncovers novel biology.</title>
        <authorList>
            <person name="Wiegand S."/>
            <person name="Jogler M."/>
            <person name="Boedeker C."/>
            <person name="Pinto D."/>
            <person name="Vollmers J."/>
            <person name="Rivas-Marin E."/>
            <person name="Kohn T."/>
            <person name="Peeters S.H."/>
            <person name="Heuer A."/>
            <person name="Rast P."/>
            <person name="Oberbeckmann S."/>
            <person name="Bunk B."/>
            <person name="Jeske O."/>
            <person name="Meyerdierks A."/>
            <person name="Storesund J.E."/>
            <person name="Kallscheuer N."/>
            <person name="Luecker S."/>
            <person name="Lage O.M."/>
            <person name="Pohl T."/>
            <person name="Merkel B.J."/>
            <person name="Hornburger P."/>
            <person name="Mueller R.-W."/>
            <person name="Bruemmer F."/>
            <person name="Labrenz M."/>
            <person name="Spormann A.M."/>
            <person name="Op den Camp H."/>
            <person name="Overmann J."/>
            <person name="Amann R."/>
            <person name="Jetten M.S.M."/>
            <person name="Mascher T."/>
            <person name="Medema M.H."/>
            <person name="Devos D.P."/>
            <person name="Kaster A.-K."/>
            <person name="Ovreas L."/>
            <person name="Rohde M."/>
            <person name="Galperin M.Y."/>
            <person name="Jogler C."/>
        </authorList>
    </citation>
    <scope>NUCLEOTIDE SEQUENCE [LARGE SCALE GENOMIC DNA]</scope>
    <source>
        <strain evidence="3 4">Mal4</strain>
    </source>
</reference>
<dbReference type="PROSITE" id="PS50106">
    <property type="entry name" value="PDZ"/>
    <property type="match status" value="1"/>
</dbReference>
<dbReference type="RefSeq" id="WP_145369106.1">
    <property type="nucleotide sequence ID" value="NZ_CP036275.1"/>
</dbReference>
<protein>
    <submittedName>
        <fullName evidence="3">Serine protease HtrA</fullName>
    </submittedName>
</protein>
<dbReference type="InterPro" id="IPR036034">
    <property type="entry name" value="PDZ_sf"/>
</dbReference>
<dbReference type="PANTHER" id="PTHR21519:SF1">
    <property type="entry name" value="PDZ DOMAIN-CONTAINING PROTEIN 8"/>
    <property type="match status" value="1"/>
</dbReference>
<dbReference type="GO" id="GO:0008233">
    <property type="term" value="F:peptidase activity"/>
    <property type="evidence" value="ECO:0007669"/>
    <property type="project" value="UniProtKB-KW"/>
</dbReference>
<dbReference type="InterPro" id="IPR039275">
    <property type="entry name" value="PDZD8"/>
</dbReference>
<feature type="compositionally biased region" description="Basic and acidic residues" evidence="1">
    <location>
        <begin position="209"/>
        <end position="220"/>
    </location>
</feature>
<dbReference type="InterPro" id="IPR041489">
    <property type="entry name" value="PDZ_6"/>
</dbReference>
<feature type="region of interest" description="Disordered" evidence="1">
    <location>
        <begin position="183"/>
        <end position="220"/>
    </location>
</feature>
<proteinExistence type="predicted"/>
<dbReference type="SMART" id="SM00228">
    <property type="entry name" value="PDZ"/>
    <property type="match status" value="1"/>
</dbReference>
<evidence type="ECO:0000313" key="3">
    <source>
        <dbReference type="EMBL" id="QDU37854.1"/>
    </source>
</evidence>
<keyword evidence="3" id="KW-0378">Hydrolase</keyword>
<feature type="compositionally biased region" description="Basic residues" evidence="1">
    <location>
        <begin position="183"/>
        <end position="195"/>
    </location>
</feature>
<dbReference type="Pfam" id="PF17820">
    <property type="entry name" value="PDZ_6"/>
    <property type="match status" value="1"/>
</dbReference>
<dbReference type="PANTHER" id="PTHR21519">
    <property type="entry name" value="PDZ DOMAIN-CONTAINING PROTEIN 8"/>
    <property type="match status" value="1"/>
</dbReference>
<feature type="compositionally biased region" description="Low complexity" evidence="1">
    <location>
        <begin position="66"/>
        <end position="80"/>
    </location>
</feature>
<dbReference type="KEGG" id="mri:Mal4_21710"/>
<accession>A0A517Z5X6</accession>
<gene>
    <name evidence="3" type="primary">htrA_2</name>
    <name evidence="3" type="ORF">Mal4_21710</name>
</gene>
<name>A0A517Z5X6_9PLAN</name>
<evidence type="ECO:0000313" key="4">
    <source>
        <dbReference type="Proteomes" id="UP000320496"/>
    </source>
</evidence>